<evidence type="ECO:0000256" key="3">
    <source>
        <dbReference type="ARBA" id="ARBA00022737"/>
    </source>
</evidence>
<evidence type="ECO:0000256" key="6">
    <source>
        <dbReference type="ARBA" id="ARBA00023242"/>
    </source>
</evidence>
<dbReference type="SMART" id="SM00355">
    <property type="entry name" value="ZnF_C2H2"/>
    <property type="match status" value="2"/>
</dbReference>
<dbReference type="InterPro" id="IPR036236">
    <property type="entry name" value="Znf_C2H2_sf"/>
</dbReference>
<dbReference type="InterPro" id="IPR051059">
    <property type="entry name" value="VerF-like"/>
</dbReference>
<evidence type="ECO:0000313" key="10">
    <source>
        <dbReference type="EMBL" id="KAF5715666.1"/>
    </source>
</evidence>
<feature type="region of interest" description="Disordered" evidence="8">
    <location>
        <begin position="89"/>
        <end position="143"/>
    </location>
</feature>
<evidence type="ECO:0000256" key="7">
    <source>
        <dbReference type="PROSITE-ProRule" id="PRU00042"/>
    </source>
</evidence>
<dbReference type="FunFam" id="3.30.160.60:FF:000446">
    <property type="entry name" value="Zinc finger protein"/>
    <property type="match status" value="1"/>
</dbReference>
<feature type="compositionally biased region" description="Polar residues" evidence="8">
    <location>
        <begin position="91"/>
        <end position="120"/>
    </location>
</feature>
<evidence type="ECO:0000259" key="9">
    <source>
        <dbReference type="PROSITE" id="PS50157"/>
    </source>
</evidence>
<dbReference type="InterPro" id="IPR013087">
    <property type="entry name" value="Znf_C2H2_type"/>
</dbReference>
<dbReference type="Pfam" id="PF00096">
    <property type="entry name" value="zf-C2H2"/>
    <property type="match status" value="2"/>
</dbReference>
<dbReference type="Gene3D" id="3.30.160.60">
    <property type="entry name" value="Classic Zinc Finger"/>
    <property type="match status" value="2"/>
</dbReference>
<feature type="domain" description="C2H2-type" evidence="9">
    <location>
        <begin position="69"/>
        <end position="97"/>
    </location>
</feature>
<keyword evidence="6" id="KW-0539">Nucleus</keyword>
<feature type="domain" description="C2H2-type" evidence="9">
    <location>
        <begin position="41"/>
        <end position="68"/>
    </location>
</feature>
<dbReference type="OrthoDB" id="6077919at2759"/>
<accession>A0A8H5YQ57</accession>
<dbReference type="PANTHER" id="PTHR40626">
    <property type="entry name" value="MIP31509P"/>
    <property type="match status" value="1"/>
</dbReference>
<evidence type="ECO:0000256" key="5">
    <source>
        <dbReference type="ARBA" id="ARBA00022833"/>
    </source>
</evidence>
<organism evidence="10 11">
    <name type="scientific">Fusarium mundagurra</name>
    <dbReference type="NCBI Taxonomy" id="1567541"/>
    <lineage>
        <taxon>Eukaryota</taxon>
        <taxon>Fungi</taxon>
        <taxon>Dikarya</taxon>
        <taxon>Ascomycota</taxon>
        <taxon>Pezizomycotina</taxon>
        <taxon>Sordariomycetes</taxon>
        <taxon>Hypocreomycetidae</taxon>
        <taxon>Hypocreales</taxon>
        <taxon>Nectriaceae</taxon>
        <taxon>Fusarium</taxon>
        <taxon>Fusarium fujikuroi species complex</taxon>
    </lineage>
</organism>
<proteinExistence type="predicted"/>
<dbReference type="PROSITE" id="PS50157">
    <property type="entry name" value="ZINC_FINGER_C2H2_2"/>
    <property type="match status" value="2"/>
</dbReference>
<keyword evidence="5" id="KW-0862">Zinc</keyword>
<dbReference type="SUPFAM" id="SSF57667">
    <property type="entry name" value="beta-beta-alpha zinc fingers"/>
    <property type="match status" value="1"/>
</dbReference>
<keyword evidence="2" id="KW-0479">Metal-binding</keyword>
<sequence length="368" mass="39571">MSNSPLPNAAVGSTSSTAGHSVNIKTPASFPLRKTDKPRPYICGTCQRSFARLEHLKRHERSHTKERPFKCPECARCFSRRDLLLRHQQKLHQTSTPSSCPHNRRTSASGVAPGQSQGRKNSVAGPNPAVSNASATSTRPRANTISHVDGSATQMVAAANASVARNIPPTHTHSQHPSLACLPTHNLDRGFGNVSAAMGQRVAQLGLPKLLEMSTLSGIDFSPGLRTAPPMAAFNNEFNFEGLLYGPGSTIDPNTFHDNDSPQSMALEQISPFAPSMNKMPSSQSPEYRFESWTGLKHSISLHTNENVPSTISTRTHSGISDTALECPSHPAPAGTSTVWEPSVVGFPQMPDRFAMDLNGLDSPDLLS</sequence>
<keyword evidence="3" id="KW-0677">Repeat</keyword>
<dbReference type="GO" id="GO:0005634">
    <property type="term" value="C:nucleus"/>
    <property type="evidence" value="ECO:0007669"/>
    <property type="project" value="UniProtKB-SubCell"/>
</dbReference>
<evidence type="ECO:0000256" key="1">
    <source>
        <dbReference type="ARBA" id="ARBA00004123"/>
    </source>
</evidence>
<protein>
    <submittedName>
        <fullName evidence="10">C2H2 transcription factor</fullName>
    </submittedName>
</protein>
<dbReference type="GO" id="GO:0000785">
    <property type="term" value="C:chromatin"/>
    <property type="evidence" value="ECO:0007669"/>
    <property type="project" value="TreeGrafter"/>
</dbReference>
<feature type="compositionally biased region" description="Polar residues" evidence="8">
    <location>
        <begin position="1"/>
        <end position="26"/>
    </location>
</feature>
<dbReference type="FunFam" id="3.30.160.60:FF:000343">
    <property type="entry name" value="C2H2 transcription factor (AmdX)"/>
    <property type="match status" value="1"/>
</dbReference>
<evidence type="ECO:0000313" key="11">
    <source>
        <dbReference type="Proteomes" id="UP000544331"/>
    </source>
</evidence>
<comment type="caution">
    <text evidence="10">The sequence shown here is derived from an EMBL/GenBank/DDBJ whole genome shotgun (WGS) entry which is preliminary data.</text>
</comment>
<feature type="region of interest" description="Disordered" evidence="8">
    <location>
        <begin position="1"/>
        <end position="34"/>
    </location>
</feature>
<feature type="compositionally biased region" description="Polar residues" evidence="8">
    <location>
        <begin position="129"/>
        <end position="143"/>
    </location>
</feature>
<evidence type="ECO:0000256" key="8">
    <source>
        <dbReference type="SAM" id="MobiDB-lite"/>
    </source>
</evidence>
<dbReference type="GO" id="GO:0008270">
    <property type="term" value="F:zinc ion binding"/>
    <property type="evidence" value="ECO:0007669"/>
    <property type="project" value="UniProtKB-KW"/>
</dbReference>
<keyword evidence="11" id="KW-1185">Reference proteome</keyword>
<evidence type="ECO:0000256" key="4">
    <source>
        <dbReference type="ARBA" id="ARBA00022771"/>
    </source>
</evidence>
<dbReference type="GO" id="GO:0000981">
    <property type="term" value="F:DNA-binding transcription factor activity, RNA polymerase II-specific"/>
    <property type="evidence" value="ECO:0007669"/>
    <property type="project" value="InterPro"/>
</dbReference>
<dbReference type="PROSITE" id="PS00028">
    <property type="entry name" value="ZINC_FINGER_C2H2_1"/>
    <property type="match status" value="2"/>
</dbReference>
<name>A0A8H5YQ57_9HYPO</name>
<gene>
    <name evidence="10" type="ORF">FMUND_6742</name>
</gene>
<dbReference type="EMBL" id="JAAOAN010000223">
    <property type="protein sequence ID" value="KAF5715666.1"/>
    <property type="molecule type" value="Genomic_DNA"/>
</dbReference>
<dbReference type="PANTHER" id="PTHR40626:SF13">
    <property type="entry name" value="RESPIRATION FACTOR 2-RELATED"/>
    <property type="match status" value="1"/>
</dbReference>
<dbReference type="AlphaFoldDB" id="A0A8H5YQ57"/>
<dbReference type="Proteomes" id="UP000544331">
    <property type="component" value="Unassembled WGS sequence"/>
</dbReference>
<keyword evidence="4 7" id="KW-0863">Zinc-finger</keyword>
<reference evidence="10 11" key="1">
    <citation type="submission" date="2020-05" db="EMBL/GenBank/DDBJ databases">
        <title>Identification and distribution of gene clusters putatively required for synthesis of sphingolipid metabolism inhibitors in phylogenetically diverse species of the filamentous fungus Fusarium.</title>
        <authorList>
            <person name="Kim H.-S."/>
            <person name="Busman M."/>
            <person name="Brown D.W."/>
            <person name="Divon H."/>
            <person name="Uhlig S."/>
            <person name="Proctor R.H."/>
        </authorList>
    </citation>
    <scope>NUCLEOTIDE SEQUENCE [LARGE SCALE GENOMIC DNA]</scope>
    <source>
        <strain evidence="10 11">NRRL 66235</strain>
    </source>
</reference>
<comment type="subcellular location">
    <subcellularLocation>
        <location evidence="1">Nucleus</location>
    </subcellularLocation>
</comment>
<evidence type="ECO:0000256" key="2">
    <source>
        <dbReference type="ARBA" id="ARBA00022723"/>
    </source>
</evidence>
<dbReference type="GO" id="GO:0000978">
    <property type="term" value="F:RNA polymerase II cis-regulatory region sequence-specific DNA binding"/>
    <property type="evidence" value="ECO:0007669"/>
    <property type="project" value="InterPro"/>
</dbReference>